<feature type="transmembrane region" description="Helical" evidence="20">
    <location>
        <begin position="497"/>
        <end position="522"/>
    </location>
</feature>
<comment type="catalytic activity">
    <reaction evidence="9">
        <text>L-arginyl-L-alpha-amino acid(out) = L-arginyl-L-alpha-amino acid(in)</text>
        <dbReference type="Rhea" id="RHEA:79371"/>
        <dbReference type="ChEBI" id="CHEBI:84315"/>
    </reaction>
</comment>
<evidence type="ECO:0000313" key="21">
    <source>
        <dbReference type="EMBL" id="EDO04727.1"/>
    </source>
</evidence>
<protein>
    <recommendedName>
        <fullName evidence="15">Lysosomal dipeptide transporter MFSD1</fullName>
    </recommendedName>
    <alternativeName>
        <fullName evidence="16">Major facilitator superfamily domain-containing protein 1</fullName>
    </alternativeName>
</protein>
<evidence type="ECO:0000256" key="7">
    <source>
        <dbReference type="ARBA" id="ARBA00044893"/>
    </source>
</evidence>
<evidence type="ECO:0000256" key="4">
    <source>
        <dbReference type="ARBA" id="ARBA00044881"/>
    </source>
</evidence>
<dbReference type="HOGENOM" id="CLU_024516_1_1_1"/>
<feature type="transmembrane region" description="Helical" evidence="20">
    <location>
        <begin position="277"/>
        <end position="298"/>
    </location>
</feature>
<name>A7EPG1_SCLS1</name>
<gene>
    <name evidence="21" type="ORF">SS1G_07210</name>
</gene>
<comment type="catalytic activity">
    <reaction evidence="8">
        <text>L-aspartyl-L-lysine(out) = L-aspartyl-L-lysine(in)</text>
        <dbReference type="Rhea" id="RHEA:79411"/>
        <dbReference type="ChEBI" id="CHEBI:229953"/>
    </reaction>
</comment>
<comment type="catalytic activity">
    <reaction evidence="4">
        <text>L-alpha-aminoacyl-L-arginine(out) = L-alpha-aminoacyl-L-arginine(in)</text>
        <dbReference type="Rhea" id="RHEA:79367"/>
        <dbReference type="ChEBI" id="CHEBI:229968"/>
    </reaction>
</comment>
<feature type="transmembrane region" description="Helical" evidence="20">
    <location>
        <begin position="180"/>
        <end position="202"/>
    </location>
</feature>
<evidence type="ECO:0000256" key="6">
    <source>
        <dbReference type="ARBA" id="ARBA00044891"/>
    </source>
</evidence>
<dbReference type="Gene3D" id="1.20.1250.20">
    <property type="entry name" value="MFS general substrate transporter like domains"/>
    <property type="match status" value="2"/>
</dbReference>
<evidence type="ECO:0000256" key="3">
    <source>
        <dbReference type="ARBA" id="ARBA00044878"/>
    </source>
</evidence>
<dbReference type="OMA" id="CVLYYSA"/>
<feature type="transmembrane region" description="Helical" evidence="20">
    <location>
        <begin position="374"/>
        <end position="395"/>
    </location>
</feature>
<comment type="catalytic activity">
    <reaction evidence="12">
        <text>L-histidyl-L-alpha-amino acid(out) = L-histidyl-L-alpha-amino acid(in)</text>
        <dbReference type="Rhea" id="RHEA:79379"/>
        <dbReference type="ChEBI" id="CHEBI:229964"/>
    </reaction>
</comment>
<feature type="region of interest" description="Disordered" evidence="19">
    <location>
        <begin position="70"/>
        <end position="103"/>
    </location>
</feature>
<comment type="subcellular location">
    <subcellularLocation>
        <location evidence="1">Membrane</location>
        <topology evidence="1">Multi-pass membrane protein</topology>
    </subcellularLocation>
</comment>
<dbReference type="PANTHER" id="PTHR23512:SF12">
    <property type="entry name" value="TRANSPORTER, PUTATIVE (AFU_ORTHOLOGUE AFUA_4G00260)-RELATED"/>
    <property type="match status" value="1"/>
</dbReference>
<sequence>MYLASEMPSSSFQSIIHSASQQIIVSGNYLTSSSGQDCLSDPYLNLWGYISAMSSDHIVESVYPTSVTPSMGRDAKEKDETVVSAASASDNEENSSGIANDEHPTGNDIPLKWKLTSIILVSMIGFGSHWSSGITGAMKSTIKKEMKINNKQYALLSASQDFMVTALMLVSGVVTDRIGGAGAIFYGNIIFTIGSVLIAGAAQTRNYQFMIGGTIVQAFGDIATQVAQYKVFSSWFAPNHGFASTLALELGIGKIGAFVGKSSANIISQNTGNFANVYWVSVAMNLFCNLMTLGFYIFTRYANKKFPSTADPATGEKLTEGNKSFELRKVLELPWTFWVVLSFSLFETSVANLFTNNATEMAEQRLGVSSVRAGWYTSAVQYGGFFFVPLIGIFVDIWGNRITLFAVMGLSVLTSMSVINWAPSIHGTDAAFGIYAFAYCFGPTLIVDSIRTSMWHQSVFGSAVALKLTLNNAMSIIVNIVAGVIQDSDHNSYNKVTNLYVALAAGAAVVALLMVALSYFCIDFRILQYTRKQRVANGQLINERKERFHNMNGGRNRRVSMWCFAALVVLVAGSWCAYFWGVATGHNNG</sequence>
<dbReference type="eggNOG" id="KOG4686">
    <property type="taxonomic scope" value="Eukaryota"/>
</dbReference>
<dbReference type="STRING" id="665079.A7EPG1"/>
<keyword evidence="20" id="KW-1133">Transmembrane helix</keyword>
<evidence type="ECO:0000256" key="5">
    <source>
        <dbReference type="ARBA" id="ARBA00044884"/>
    </source>
</evidence>
<evidence type="ECO:0000256" key="1">
    <source>
        <dbReference type="ARBA" id="ARBA00004141"/>
    </source>
</evidence>
<evidence type="ECO:0000256" key="19">
    <source>
        <dbReference type="SAM" id="MobiDB-lite"/>
    </source>
</evidence>
<evidence type="ECO:0000256" key="18">
    <source>
        <dbReference type="ARBA" id="ARBA00046376"/>
    </source>
</evidence>
<evidence type="ECO:0000256" key="17">
    <source>
        <dbReference type="ARBA" id="ARBA00045709"/>
    </source>
</evidence>
<keyword evidence="20" id="KW-0472">Membrane</keyword>
<dbReference type="SUPFAM" id="SSF103473">
    <property type="entry name" value="MFS general substrate transporter"/>
    <property type="match status" value="1"/>
</dbReference>
<keyword evidence="22" id="KW-1185">Reference proteome</keyword>
<evidence type="ECO:0000256" key="2">
    <source>
        <dbReference type="ARBA" id="ARBA00044876"/>
    </source>
</evidence>
<evidence type="ECO:0000256" key="10">
    <source>
        <dbReference type="ARBA" id="ARBA00044900"/>
    </source>
</evidence>
<evidence type="ECO:0000256" key="14">
    <source>
        <dbReference type="ARBA" id="ARBA00044924"/>
    </source>
</evidence>
<dbReference type="GO" id="GO:0016020">
    <property type="term" value="C:membrane"/>
    <property type="evidence" value="ECO:0007669"/>
    <property type="project" value="UniProtKB-SubCell"/>
</dbReference>
<feature type="transmembrane region" description="Helical" evidence="20">
    <location>
        <begin position="559"/>
        <end position="580"/>
    </location>
</feature>
<organism evidence="21 22">
    <name type="scientific">Sclerotinia sclerotiorum (strain ATCC 18683 / 1980 / Ss-1)</name>
    <name type="common">White mold</name>
    <name type="synonym">Whetzelinia sclerotiorum</name>
    <dbReference type="NCBI Taxonomy" id="665079"/>
    <lineage>
        <taxon>Eukaryota</taxon>
        <taxon>Fungi</taxon>
        <taxon>Dikarya</taxon>
        <taxon>Ascomycota</taxon>
        <taxon>Pezizomycotina</taxon>
        <taxon>Leotiomycetes</taxon>
        <taxon>Helotiales</taxon>
        <taxon>Sclerotiniaceae</taxon>
        <taxon>Sclerotinia</taxon>
    </lineage>
</organism>
<proteinExistence type="predicted"/>
<feature type="transmembrane region" description="Helical" evidence="20">
    <location>
        <begin position="402"/>
        <end position="424"/>
    </location>
</feature>
<evidence type="ECO:0000256" key="9">
    <source>
        <dbReference type="ARBA" id="ARBA00044899"/>
    </source>
</evidence>
<comment type="catalytic activity">
    <reaction evidence="7">
        <text>L-alpha-aminoacyl-L-lysine(out) = L-alpha-aminoacyl-L-lysine(in)</text>
        <dbReference type="Rhea" id="RHEA:79383"/>
        <dbReference type="ChEBI" id="CHEBI:229966"/>
    </reaction>
</comment>
<comment type="catalytic activity">
    <reaction evidence="2">
        <text>L-lysyl-L-alanine(out) = L-lysyl-L-alanine(in)</text>
        <dbReference type="Rhea" id="RHEA:79399"/>
        <dbReference type="ChEBI" id="CHEBI:229954"/>
    </reaction>
</comment>
<dbReference type="InterPro" id="IPR052187">
    <property type="entry name" value="MFSD1"/>
</dbReference>
<dbReference type="InterPro" id="IPR036259">
    <property type="entry name" value="MFS_trans_sf"/>
</dbReference>
<feature type="transmembrane region" description="Helical" evidence="20">
    <location>
        <begin position="459"/>
        <end position="485"/>
    </location>
</feature>
<dbReference type="RefSeq" id="XP_001591764.1">
    <property type="nucleotide sequence ID" value="XM_001591714.1"/>
</dbReference>
<feature type="transmembrane region" description="Helical" evidence="20">
    <location>
        <begin position="430"/>
        <end position="447"/>
    </location>
</feature>
<comment type="catalytic activity">
    <reaction evidence="5">
        <text>L-alpha-aminoacyl-L-histidine(out) = L-alpha-aminoacyl-L-histidine(in)</text>
        <dbReference type="Rhea" id="RHEA:79375"/>
        <dbReference type="ChEBI" id="CHEBI:229967"/>
    </reaction>
</comment>
<evidence type="ECO:0000256" key="13">
    <source>
        <dbReference type="ARBA" id="ARBA00044919"/>
    </source>
</evidence>
<dbReference type="InParanoid" id="A7EPG1"/>
<comment type="catalytic activity">
    <reaction evidence="13">
        <text>L-alanyl-L-lysine(out) = L-alanyl-L-lysine(in)</text>
        <dbReference type="Rhea" id="RHEA:79415"/>
        <dbReference type="ChEBI" id="CHEBI:192470"/>
    </reaction>
</comment>
<dbReference type="InterPro" id="IPR011701">
    <property type="entry name" value="MFS"/>
</dbReference>
<dbReference type="AlphaFoldDB" id="A7EPG1"/>
<comment type="catalytic activity">
    <reaction evidence="10">
        <text>L-lysyl-L-lysine(out) = L-lysyl-L-lysine(in)</text>
        <dbReference type="Rhea" id="RHEA:79403"/>
        <dbReference type="ChEBI" id="CHEBI:229956"/>
    </reaction>
</comment>
<comment type="subunit">
    <text evidence="18">Homodimer. Interacts with lysosomal protein GLMP (via lumenal domain); the interaction starts while both proteins are still in the endoplasmic reticulum and is required for stabilization of MFSD1 in lysosomes but has no direct effect on its targeting to lysosomes or transporter activity.</text>
</comment>
<dbReference type="PANTHER" id="PTHR23512">
    <property type="entry name" value="MAJOR FACILITATOR SUPERFAMILY DOMAIN-CONTAINING PROTEIN 1"/>
    <property type="match status" value="1"/>
</dbReference>
<dbReference type="KEGG" id="ssl:SS1G_07210"/>
<evidence type="ECO:0000256" key="11">
    <source>
        <dbReference type="ARBA" id="ARBA00044903"/>
    </source>
</evidence>
<comment type="catalytic activity">
    <reaction evidence="11">
        <text>L-arginyl-glycine(out) = L-arginyl-glycine(in)</text>
        <dbReference type="Rhea" id="RHEA:79391"/>
        <dbReference type="ChEBI" id="CHEBI:229955"/>
    </reaction>
</comment>
<comment type="catalytic activity">
    <reaction evidence="6">
        <text>L-lysyl-L-alpha-amino acid(out) = L-lysyl-L-alpha-amino acid(in)</text>
        <dbReference type="Rhea" id="RHEA:79387"/>
        <dbReference type="ChEBI" id="CHEBI:229965"/>
    </reaction>
</comment>
<evidence type="ECO:0000256" key="12">
    <source>
        <dbReference type="ARBA" id="ARBA00044912"/>
    </source>
</evidence>
<evidence type="ECO:0000256" key="8">
    <source>
        <dbReference type="ARBA" id="ARBA00044898"/>
    </source>
</evidence>
<comment type="catalytic activity">
    <reaction evidence="3">
        <text>L-histidyl-glycine(out) = L-histidyl-glycine(in)</text>
        <dbReference type="Rhea" id="RHEA:79395"/>
        <dbReference type="ChEBI" id="CHEBI:229957"/>
    </reaction>
</comment>
<dbReference type="GeneID" id="5488095"/>
<evidence type="ECO:0000313" key="22">
    <source>
        <dbReference type="Proteomes" id="UP000001312"/>
    </source>
</evidence>
<keyword evidence="20" id="KW-0812">Transmembrane</keyword>
<comment type="function">
    <text evidence="17">Lysosomal dipeptide uniporter that selectively exports lysine, arginine or histidine-containing dipeptides with a net positive charge from the lysosome lumen into the cytosol. Could play a role in a specific type of protein O-glycosylation indirectly regulating macrophages migration and tissue invasion. Also essential for liver homeostasis.</text>
</comment>
<accession>A7EPG1</accession>
<evidence type="ECO:0000256" key="20">
    <source>
        <dbReference type="SAM" id="Phobius"/>
    </source>
</evidence>
<reference evidence="22" key="1">
    <citation type="journal article" date="2011" name="PLoS Genet.">
        <title>Genomic analysis of the necrotrophic fungal pathogens Sclerotinia sclerotiorum and Botrytis cinerea.</title>
        <authorList>
            <person name="Amselem J."/>
            <person name="Cuomo C.A."/>
            <person name="van Kan J.A."/>
            <person name="Viaud M."/>
            <person name="Benito E.P."/>
            <person name="Couloux A."/>
            <person name="Coutinho P.M."/>
            <person name="de Vries R.P."/>
            <person name="Dyer P.S."/>
            <person name="Fillinger S."/>
            <person name="Fournier E."/>
            <person name="Gout L."/>
            <person name="Hahn M."/>
            <person name="Kohn L."/>
            <person name="Lapalu N."/>
            <person name="Plummer K.M."/>
            <person name="Pradier J.M."/>
            <person name="Quevillon E."/>
            <person name="Sharon A."/>
            <person name="Simon A."/>
            <person name="ten Have A."/>
            <person name="Tudzynski B."/>
            <person name="Tudzynski P."/>
            <person name="Wincker P."/>
            <person name="Andrew M."/>
            <person name="Anthouard V."/>
            <person name="Beever R.E."/>
            <person name="Beffa R."/>
            <person name="Benoit I."/>
            <person name="Bouzid O."/>
            <person name="Brault B."/>
            <person name="Chen Z."/>
            <person name="Choquer M."/>
            <person name="Collemare J."/>
            <person name="Cotton P."/>
            <person name="Danchin E.G."/>
            <person name="Da Silva C."/>
            <person name="Gautier A."/>
            <person name="Giraud C."/>
            <person name="Giraud T."/>
            <person name="Gonzalez C."/>
            <person name="Grossetete S."/>
            <person name="Guldener U."/>
            <person name="Henrissat B."/>
            <person name="Howlett B.J."/>
            <person name="Kodira C."/>
            <person name="Kretschmer M."/>
            <person name="Lappartient A."/>
            <person name="Leroch M."/>
            <person name="Levis C."/>
            <person name="Mauceli E."/>
            <person name="Neuveglise C."/>
            <person name="Oeser B."/>
            <person name="Pearson M."/>
            <person name="Poulain J."/>
            <person name="Poussereau N."/>
            <person name="Quesneville H."/>
            <person name="Rascle C."/>
            <person name="Schumacher J."/>
            <person name="Segurens B."/>
            <person name="Sexton A."/>
            <person name="Silva E."/>
            <person name="Sirven C."/>
            <person name="Soanes D.M."/>
            <person name="Talbot N.J."/>
            <person name="Templeton M."/>
            <person name="Yandava C."/>
            <person name="Yarden O."/>
            <person name="Zeng Q."/>
            <person name="Rollins J.A."/>
            <person name="Lebrun M.H."/>
            <person name="Dickman M."/>
        </authorList>
    </citation>
    <scope>NUCLEOTIDE SEQUENCE [LARGE SCALE GENOMIC DNA]</scope>
    <source>
        <strain evidence="22">ATCC 18683 / 1980 / Ss-1</strain>
    </source>
</reference>
<dbReference type="GO" id="GO:0022857">
    <property type="term" value="F:transmembrane transporter activity"/>
    <property type="evidence" value="ECO:0007669"/>
    <property type="project" value="InterPro"/>
</dbReference>
<evidence type="ECO:0000256" key="15">
    <source>
        <dbReference type="ARBA" id="ARBA00044985"/>
    </source>
</evidence>
<feature type="transmembrane region" description="Helical" evidence="20">
    <location>
        <begin position="153"/>
        <end position="174"/>
    </location>
</feature>
<dbReference type="EMBL" id="CH476629">
    <property type="protein sequence ID" value="EDO04727.1"/>
    <property type="molecule type" value="Genomic_DNA"/>
</dbReference>
<dbReference type="Pfam" id="PF07690">
    <property type="entry name" value="MFS_1"/>
    <property type="match status" value="1"/>
</dbReference>
<dbReference type="Proteomes" id="UP000001312">
    <property type="component" value="Unassembled WGS sequence"/>
</dbReference>
<evidence type="ECO:0000256" key="16">
    <source>
        <dbReference type="ARBA" id="ARBA00045018"/>
    </source>
</evidence>
<comment type="catalytic activity">
    <reaction evidence="14">
        <text>L-lysyl-glycine(out) = L-lysyl-glycine(in)</text>
        <dbReference type="Rhea" id="RHEA:79407"/>
        <dbReference type="ChEBI" id="CHEBI:191202"/>
    </reaction>
</comment>